<proteinExistence type="predicted"/>
<feature type="compositionally biased region" description="Basic and acidic residues" evidence="1">
    <location>
        <begin position="708"/>
        <end position="724"/>
    </location>
</feature>
<feature type="non-terminal residue" evidence="3">
    <location>
        <position position="1"/>
    </location>
</feature>
<keyword evidence="4" id="KW-1185">Reference proteome</keyword>
<evidence type="ECO:0000313" key="3">
    <source>
        <dbReference type="EMBL" id="QQP39349.1"/>
    </source>
</evidence>
<feature type="region of interest" description="Disordered" evidence="1">
    <location>
        <begin position="621"/>
        <end position="658"/>
    </location>
</feature>
<evidence type="ECO:0000313" key="4">
    <source>
        <dbReference type="Proteomes" id="UP000595437"/>
    </source>
</evidence>
<dbReference type="Proteomes" id="UP000595437">
    <property type="component" value="Chromosome 14"/>
</dbReference>
<accession>A0A7T8GWY8</accession>
<name>A0A7T8GWY8_CALRO</name>
<dbReference type="AlphaFoldDB" id="A0A7T8GWY8"/>
<sequence length="773" mass="88834">NENNASEELLNEYVDEFVSLFVFEFAGEEMDILQKDRRFKSLLSASELIVEEWIEDFVRKGTSEIASELIKDAESQRDRKMEALVHAREKKLLRTYFSTWKTLLAKEKKRKAILSNFPSAPSLFQNKETQNDKFSSSCGRIPPLTLSEVVNSMKITDRLFKYVDLEDEYFTKTLLEPLDFPSLIEPLMAFPLMKVVLSSGMLTDGSSDKLFFEIVKKKCAFKPAVSSSEEGLNNDEGLLCRYISQKGPIILIRSLTQDNLMREIFYDDMARKRYLNGTTGILFFLSSEESSEEASERMRVLLNNLPSSSKIPIVLLSFNNPSAESILRTLCARSQNISSFETLNFPSDPFDIQTPLLILNAMKHLTFNLSESQVSLQSETLRAHLDRLINDRFYKEIYFDLRSRSEHRDPRVIIEFYNSLIDYVKEEGSYRGTQYENISWPVPEVSSEVPLYWNDATYRDKLIEVLNQARLPMIGDPSECQDDWAQITALVLKYFNSMARSYSNTTPFLSEIRRILLKSYNVMKGPSRIQWANLIHTCIEYKLSLLDTSDPFDDSHRRELVVVRDSSSLRLFIPPCSWTKLDRRESSSSSLNASLSKTHEDMTIQKELEASQVFERKLRDVLGEEEEEEDKEGSMAKEEAVDEENRSLSSEPAGNDEPIYEKEYVPMISYLSPSLGAAVSPIRVTKRLEVILTGMSPNFSPRRRVPEKRKIDKVVGSREEEERSSSSSSQFQPKKMSIDRMLERLQSQVSGNLNDSKSFEEKLLNATLQSDDS</sequence>
<dbReference type="EMBL" id="CP045903">
    <property type="protein sequence ID" value="QQP39349.1"/>
    <property type="molecule type" value="Genomic_DNA"/>
</dbReference>
<reference evidence="4" key="1">
    <citation type="submission" date="2021-01" db="EMBL/GenBank/DDBJ databases">
        <title>Caligus Genome Assembly.</title>
        <authorList>
            <person name="Gallardo-Escarate C."/>
        </authorList>
    </citation>
    <scope>NUCLEOTIDE SEQUENCE [LARGE SCALE GENOMIC DNA]</scope>
</reference>
<feature type="region of interest" description="Disordered" evidence="1">
    <location>
        <begin position="696"/>
        <end position="738"/>
    </location>
</feature>
<protein>
    <submittedName>
        <fullName evidence="3">Minichromosome maintenance complex component 3 associated protein</fullName>
    </submittedName>
</protein>
<feature type="domain" description="Germinal-centre associated nuclear protein MCM3AP" evidence="2">
    <location>
        <begin position="267"/>
        <end position="618"/>
    </location>
</feature>
<dbReference type="OrthoDB" id="10685209at2759"/>
<gene>
    <name evidence="3" type="ORF">FKW44_020208</name>
</gene>
<dbReference type="InterPro" id="IPR031907">
    <property type="entry name" value="MCM3AP_GANP"/>
</dbReference>
<feature type="compositionally biased region" description="Basic and acidic residues" evidence="1">
    <location>
        <begin position="632"/>
        <end position="646"/>
    </location>
</feature>
<evidence type="ECO:0000256" key="1">
    <source>
        <dbReference type="SAM" id="MobiDB-lite"/>
    </source>
</evidence>
<organism evidence="3 4">
    <name type="scientific">Caligus rogercresseyi</name>
    <name type="common">Sea louse</name>
    <dbReference type="NCBI Taxonomy" id="217165"/>
    <lineage>
        <taxon>Eukaryota</taxon>
        <taxon>Metazoa</taxon>
        <taxon>Ecdysozoa</taxon>
        <taxon>Arthropoda</taxon>
        <taxon>Crustacea</taxon>
        <taxon>Multicrustacea</taxon>
        <taxon>Hexanauplia</taxon>
        <taxon>Copepoda</taxon>
        <taxon>Siphonostomatoida</taxon>
        <taxon>Caligidae</taxon>
        <taxon>Caligus</taxon>
    </lineage>
</organism>
<evidence type="ECO:0000259" key="2">
    <source>
        <dbReference type="Pfam" id="PF16769"/>
    </source>
</evidence>
<dbReference type="Pfam" id="PF16769">
    <property type="entry name" value="MCM3AP_GANP"/>
    <property type="match status" value="1"/>
</dbReference>